<protein>
    <submittedName>
        <fullName evidence="4">Response regulator</fullName>
    </submittedName>
</protein>
<comment type="caution">
    <text evidence="4">The sequence shown here is derived from an EMBL/GenBank/DDBJ whole genome shotgun (WGS) entry which is preliminary data.</text>
</comment>
<evidence type="ECO:0000313" key="4">
    <source>
        <dbReference type="EMBL" id="MFL9926411.1"/>
    </source>
</evidence>
<sequence length="142" mass="15373">MTGKTVLVVEDHEDSRDILCELLEQNGILAIPAGDGIEAIEKMVRSKPDLVLTDLHMPNMDGLQLAQYVKSHVAYREIPVALISANLPSLENRHPEISAFLLKPCSIEHLLSTISRLLLSGAESRPDAVSASLASSADHRAA</sequence>
<dbReference type="PANTHER" id="PTHR44591:SF3">
    <property type="entry name" value="RESPONSE REGULATORY DOMAIN-CONTAINING PROTEIN"/>
    <property type="match status" value="1"/>
</dbReference>
<dbReference type="RefSeq" id="WP_408159614.1">
    <property type="nucleotide sequence ID" value="NZ_JAQQFM010000008.1"/>
</dbReference>
<evidence type="ECO:0000256" key="1">
    <source>
        <dbReference type="ARBA" id="ARBA00022553"/>
    </source>
</evidence>
<dbReference type="Gene3D" id="3.40.50.2300">
    <property type="match status" value="1"/>
</dbReference>
<dbReference type="PROSITE" id="PS50110">
    <property type="entry name" value="RESPONSE_REGULATORY"/>
    <property type="match status" value="1"/>
</dbReference>
<evidence type="ECO:0000313" key="5">
    <source>
        <dbReference type="Proteomes" id="UP001629246"/>
    </source>
</evidence>
<feature type="modified residue" description="4-aspartylphosphate" evidence="2">
    <location>
        <position position="54"/>
    </location>
</feature>
<dbReference type="InterPro" id="IPR001789">
    <property type="entry name" value="Sig_transdc_resp-reg_receiver"/>
</dbReference>
<gene>
    <name evidence="4" type="ORF">PQR62_19195</name>
</gene>
<dbReference type="InterPro" id="IPR050595">
    <property type="entry name" value="Bact_response_regulator"/>
</dbReference>
<dbReference type="SUPFAM" id="SSF52172">
    <property type="entry name" value="CheY-like"/>
    <property type="match status" value="1"/>
</dbReference>
<accession>A0ABW9ABY5</accession>
<dbReference type="SMART" id="SM00448">
    <property type="entry name" value="REC"/>
    <property type="match status" value="1"/>
</dbReference>
<evidence type="ECO:0000256" key="2">
    <source>
        <dbReference type="PROSITE-ProRule" id="PRU00169"/>
    </source>
</evidence>
<evidence type="ECO:0000259" key="3">
    <source>
        <dbReference type="PROSITE" id="PS50110"/>
    </source>
</evidence>
<feature type="domain" description="Response regulatory" evidence="3">
    <location>
        <begin position="5"/>
        <end position="118"/>
    </location>
</feature>
<organism evidence="4 5">
    <name type="scientific">Herbaspirillum lusitanum</name>
    <dbReference type="NCBI Taxonomy" id="213312"/>
    <lineage>
        <taxon>Bacteria</taxon>
        <taxon>Pseudomonadati</taxon>
        <taxon>Pseudomonadota</taxon>
        <taxon>Betaproteobacteria</taxon>
        <taxon>Burkholderiales</taxon>
        <taxon>Oxalobacteraceae</taxon>
        <taxon>Herbaspirillum</taxon>
    </lineage>
</organism>
<keyword evidence="5" id="KW-1185">Reference proteome</keyword>
<dbReference type="PANTHER" id="PTHR44591">
    <property type="entry name" value="STRESS RESPONSE REGULATOR PROTEIN 1"/>
    <property type="match status" value="1"/>
</dbReference>
<dbReference type="CDD" id="cd17546">
    <property type="entry name" value="REC_hyHK_CKI1_RcsC-like"/>
    <property type="match status" value="1"/>
</dbReference>
<proteinExistence type="predicted"/>
<keyword evidence="1 2" id="KW-0597">Phosphoprotein</keyword>
<dbReference type="EMBL" id="JAQQFM010000008">
    <property type="protein sequence ID" value="MFL9926411.1"/>
    <property type="molecule type" value="Genomic_DNA"/>
</dbReference>
<dbReference type="Proteomes" id="UP001629246">
    <property type="component" value="Unassembled WGS sequence"/>
</dbReference>
<dbReference type="Pfam" id="PF00072">
    <property type="entry name" value="Response_reg"/>
    <property type="match status" value="1"/>
</dbReference>
<reference evidence="4 5" key="1">
    <citation type="journal article" date="2024" name="Chem. Sci.">
        <title>Discovery of megapolipeptins by genome mining of a Burkholderiales bacteria collection.</title>
        <authorList>
            <person name="Paulo B.S."/>
            <person name="Recchia M.J.J."/>
            <person name="Lee S."/>
            <person name="Fergusson C.H."/>
            <person name="Romanowski S.B."/>
            <person name="Hernandez A."/>
            <person name="Krull N."/>
            <person name="Liu D.Y."/>
            <person name="Cavanagh H."/>
            <person name="Bos A."/>
            <person name="Gray C.A."/>
            <person name="Murphy B.T."/>
            <person name="Linington R.G."/>
            <person name="Eustaquio A.S."/>
        </authorList>
    </citation>
    <scope>NUCLEOTIDE SEQUENCE [LARGE SCALE GENOMIC DNA]</scope>
    <source>
        <strain evidence="4 5">RL21-008-BIB-A</strain>
    </source>
</reference>
<dbReference type="InterPro" id="IPR011006">
    <property type="entry name" value="CheY-like_superfamily"/>
</dbReference>
<name>A0ABW9ABY5_9BURK</name>